<name>A0A135HYN0_9HYPH</name>
<dbReference type="PANTHER" id="PTHR46401">
    <property type="entry name" value="GLYCOSYLTRANSFERASE WBBK-RELATED"/>
    <property type="match status" value="1"/>
</dbReference>
<dbReference type="CDD" id="cd03809">
    <property type="entry name" value="GT4_MtfB-like"/>
    <property type="match status" value="1"/>
</dbReference>
<evidence type="ECO:0000259" key="2">
    <source>
        <dbReference type="Pfam" id="PF00534"/>
    </source>
</evidence>
<reference evidence="3 4" key="1">
    <citation type="submission" date="2015-11" db="EMBL/GenBank/DDBJ databases">
        <title>Draft genome sequence of Paramesorhizobium deserti A-3-E, a strain highly resistant to diverse beta-lactam antibiotics.</title>
        <authorList>
            <person name="Lv R."/>
            <person name="Yang X."/>
            <person name="Fang N."/>
            <person name="Guo J."/>
            <person name="Luo X."/>
            <person name="Peng F."/>
            <person name="Yang R."/>
            <person name="Cui Y."/>
            <person name="Fang C."/>
            <person name="Song Y."/>
        </authorList>
    </citation>
    <scope>NUCLEOTIDE SEQUENCE [LARGE SCALE GENOMIC DNA]</scope>
    <source>
        <strain evidence="3 4">A-3-E</strain>
    </source>
</reference>
<dbReference type="Pfam" id="PF00534">
    <property type="entry name" value="Glycos_transf_1"/>
    <property type="match status" value="2"/>
</dbReference>
<dbReference type="InterPro" id="IPR001296">
    <property type="entry name" value="Glyco_trans_1"/>
</dbReference>
<dbReference type="GO" id="GO:0009103">
    <property type="term" value="P:lipopolysaccharide biosynthetic process"/>
    <property type="evidence" value="ECO:0007669"/>
    <property type="project" value="TreeGrafter"/>
</dbReference>
<comment type="caution">
    <text evidence="3">The sequence shown here is derived from an EMBL/GenBank/DDBJ whole genome shotgun (WGS) entry which is preliminary data.</text>
</comment>
<sequence>MQRLSFLEKADLLLAISEYSADEGRRLLKKFSGDIANIRGGIDQKFCVLNEGMSVELLNKYNINRPFLLYTASFDHRKNQEGLIRAFAQLPAALRESHQLVIVGNGWPDVYNRLHTIGRQAGLQDNSIIFTGRVQDEELVDLYRNCKLFVFPSFWEGLGLPVIEAMACGAPVIGSYTTSLPEFLADPEAGFDPSSSAAIAERMEHFLSNEKRLNWLREKGIQHAREFTWERSAATAMEALRRTADKARKTLATKDKDEVSSLQESREKIAYLNLSDKDKRIAAFCLASNEIETERGWVHADSRKVGWVTTWNKRCGVASYSKNIIQHVQSRPIVFCQKEGDLEFSRKGIDVLDVLPTWNEGKGDDLHELTTAIKSRQVDEVIIQFNYGLFNFQYLATMMQDLLDSGIAVFITMHSTTDPVDKMDGFELAELVPALRKATGIFVHTEKDIRNLADRGICHNVKILPQGVQATAYGSRTATRAPKRIMASYGFFLPGKGFPQLIEATHLLLTSGVDVHLKMVNADYNDTGGVSRGEIELCKSKIRELGIEKNITIIDDYLEDEDSIRHLREADVVVFPYQKTGESSSAAVRTGLSSGVPVAVTPLSVFDDVADVVHILPGTKPEELAAGIKEVFSSLKSKTTTTRQIAERAERWRAAHSFSNIAEYLEKRMLALSFGSHVS</sequence>
<dbReference type="AlphaFoldDB" id="A0A135HYN0"/>
<evidence type="ECO:0000313" key="3">
    <source>
        <dbReference type="EMBL" id="KXF78320.1"/>
    </source>
</evidence>
<proteinExistence type="predicted"/>
<protein>
    <recommendedName>
        <fullName evidence="2">Glycosyl transferase family 1 domain-containing protein</fullName>
    </recommendedName>
</protein>
<evidence type="ECO:0000256" key="1">
    <source>
        <dbReference type="ARBA" id="ARBA00022679"/>
    </source>
</evidence>
<keyword evidence="4" id="KW-1185">Reference proteome</keyword>
<accession>A0A135HYN0</accession>
<gene>
    <name evidence="3" type="ORF">ATN84_00505</name>
</gene>
<dbReference type="EMBL" id="LNTU01000001">
    <property type="protein sequence ID" value="KXF78320.1"/>
    <property type="molecule type" value="Genomic_DNA"/>
</dbReference>
<feature type="domain" description="Glycosyl transferase family 1" evidence="2">
    <location>
        <begin position="481"/>
        <end position="635"/>
    </location>
</feature>
<dbReference type="SUPFAM" id="SSF53756">
    <property type="entry name" value="UDP-Glycosyltransferase/glycogen phosphorylase"/>
    <property type="match status" value="2"/>
</dbReference>
<dbReference type="PANTHER" id="PTHR46401:SF2">
    <property type="entry name" value="GLYCOSYLTRANSFERASE WBBK-RELATED"/>
    <property type="match status" value="1"/>
</dbReference>
<dbReference type="GO" id="GO:0016757">
    <property type="term" value="F:glycosyltransferase activity"/>
    <property type="evidence" value="ECO:0007669"/>
    <property type="project" value="InterPro"/>
</dbReference>
<dbReference type="Proteomes" id="UP000070107">
    <property type="component" value="Unassembled WGS sequence"/>
</dbReference>
<dbReference type="Gene3D" id="3.40.50.2000">
    <property type="entry name" value="Glycogen Phosphorylase B"/>
    <property type="match status" value="3"/>
</dbReference>
<feature type="domain" description="Glycosyl transferase family 1" evidence="2">
    <location>
        <begin position="64"/>
        <end position="222"/>
    </location>
</feature>
<keyword evidence="1" id="KW-0808">Transferase</keyword>
<organism evidence="3 4">
    <name type="scientific">Paramesorhizobium deserti</name>
    <dbReference type="NCBI Taxonomy" id="1494590"/>
    <lineage>
        <taxon>Bacteria</taxon>
        <taxon>Pseudomonadati</taxon>
        <taxon>Pseudomonadota</taxon>
        <taxon>Alphaproteobacteria</taxon>
        <taxon>Hyphomicrobiales</taxon>
        <taxon>Phyllobacteriaceae</taxon>
        <taxon>Paramesorhizobium</taxon>
    </lineage>
</organism>
<evidence type="ECO:0000313" key="4">
    <source>
        <dbReference type="Proteomes" id="UP000070107"/>
    </source>
</evidence>
<dbReference type="STRING" id="1494590.ATN84_00505"/>